<dbReference type="Pfam" id="PF06532">
    <property type="entry name" value="NrsF"/>
    <property type="match status" value="1"/>
</dbReference>
<evidence type="ECO:0000313" key="4">
    <source>
        <dbReference type="Proteomes" id="UP000317374"/>
    </source>
</evidence>
<dbReference type="EMBL" id="CABGGW010000034">
    <property type="protein sequence ID" value="VUS77676.1"/>
    <property type="molecule type" value="Genomic_DNA"/>
</dbReference>
<gene>
    <name evidence="2" type="ORF">OXR69_015795</name>
    <name evidence="3" type="ORF">SB6422_02143</name>
</gene>
<dbReference type="RefSeq" id="WP_112214908.1">
    <property type="nucleotide sequence ID" value="NZ_CABGGQ010000003.1"/>
</dbReference>
<feature type="transmembrane region" description="Helical" evidence="1">
    <location>
        <begin position="184"/>
        <end position="202"/>
    </location>
</feature>
<feature type="transmembrane region" description="Helical" evidence="1">
    <location>
        <begin position="156"/>
        <end position="178"/>
    </location>
</feature>
<reference evidence="3 4" key="1">
    <citation type="submission" date="2019-07" db="EMBL/GenBank/DDBJ databases">
        <authorList>
            <person name="Brisse S."/>
            <person name="Rodrigues C."/>
            <person name="Thorpe H."/>
        </authorList>
    </citation>
    <scope>NUCLEOTIDE SEQUENCE [LARGE SCALE GENOMIC DNA]</scope>
    <source>
        <strain evidence="3">SB6422</strain>
    </source>
</reference>
<dbReference type="OrthoDB" id="7504729at2"/>
<keyword evidence="1" id="KW-1133">Transmembrane helix</keyword>
<sequence length="210" mass="22867">MTDHNVLIEKLSREMQPIKRPWPTDLRVFGWLAVALPCAIAVSYLLPRGLTDWSQPGAIWAVAQLLLAFLLGTLAIRSAFTMSIAGRQALSWKALLPIGLMWLGLSLRSIPGDTPVMHDNDSISCFTFLLAVSSPMIVLMIASLRRTRALNPVRSLAMAGLGIASLAVSLLAFCHPVHLHALDFVMHLAAIVAIMALTILVGRRWVSVGE</sequence>
<dbReference type="EMBL" id="JAPQEX020000001">
    <property type="protein sequence ID" value="MDG1643322.1"/>
    <property type="molecule type" value="Genomic_DNA"/>
</dbReference>
<evidence type="ECO:0000313" key="3">
    <source>
        <dbReference type="EMBL" id="VUS77676.1"/>
    </source>
</evidence>
<evidence type="ECO:0000256" key="1">
    <source>
        <dbReference type="SAM" id="Phobius"/>
    </source>
</evidence>
<keyword evidence="1" id="KW-0812">Transmembrane</keyword>
<evidence type="ECO:0000313" key="2">
    <source>
        <dbReference type="EMBL" id="MDG1643322.1"/>
    </source>
</evidence>
<keyword evidence="1" id="KW-0472">Membrane</keyword>
<dbReference type="AlphaFoldDB" id="A0A564L841"/>
<feature type="transmembrane region" description="Helical" evidence="1">
    <location>
        <begin position="123"/>
        <end position="144"/>
    </location>
</feature>
<feature type="transmembrane region" description="Helical" evidence="1">
    <location>
        <begin position="92"/>
        <end position="111"/>
    </location>
</feature>
<keyword evidence="5" id="KW-1185">Reference proteome</keyword>
<dbReference type="Proteomes" id="UP001075001">
    <property type="component" value="Unassembled WGS sequence"/>
</dbReference>
<accession>A0A564L841</accession>
<reference evidence="2" key="2">
    <citation type="submission" date="2023-03" db="EMBL/GenBank/DDBJ databases">
        <title>identification of new KPC variant in Klebsiella huaxiensis from the Hospital Sewage Samples in China.</title>
        <authorList>
            <person name="Wu Y."/>
        </authorList>
    </citation>
    <scope>NUCLEOTIDE SEQUENCE</scope>
    <source>
        <strain evidence="2">ZR-9</strain>
    </source>
</reference>
<proteinExistence type="predicted"/>
<evidence type="ECO:0000313" key="5">
    <source>
        <dbReference type="Proteomes" id="UP001075001"/>
    </source>
</evidence>
<feature type="transmembrane region" description="Helical" evidence="1">
    <location>
        <begin position="28"/>
        <end position="46"/>
    </location>
</feature>
<organism evidence="3 4">
    <name type="scientific">Klebsiella huaxiensis</name>
    <dbReference type="NCBI Taxonomy" id="2153354"/>
    <lineage>
        <taxon>Bacteria</taxon>
        <taxon>Pseudomonadati</taxon>
        <taxon>Pseudomonadota</taxon>
        <taxon>Gammaproteobacteria</taxon>
        <taxon>Enterobacterales</taxon>
        <taxon>Enterobacteriaceae</taxon>
        <taxon>Klebsiella/Raoultella group</taxon>
        <taxon>Klebsiella</taxon>
    </lineage>
</organism>
<dbReference type="Proteomes" id="UP000317374">
    <property type="component" value="Unassembled WGS sequence"/>
</dbReference>
<feature type="transmembrane region" description="Helical" evidence="1">
    <location>
        <begin position="58"/>
        <end position="80"/>
    </location>
</feature>
<dbReference type="InterPro" id="IPR009495">
    <property type="entry name" value="NrsF"/>
</dbReference>
<protein>
    <submittedName>
        <fullName evidence="2">NrsF family protein</fullName>
    </submittedName>
</protein>
<name>A0A564L841_9ENTR</name>